<dbReference type="Pfam" id="PF12760">
    <property type="entry name" value="Zn_ribbon_IS1595"/>
    <property type="match status" value="1"/>
</dbReference>
<dbReference type="KEGG" id="cheb:HH215_10595"/>
<evidence type="ECO:0000313" key="3">
    <source>
        <dbReference type="Proteomes" id="UP000502248"/>
    </source>
</evidence>
<sequence>MVHNELTYELFCELFDTDEKCTQALFSARWPEGFRCPRCSHENFYLIRTRKHPLYECRSCHVQTSITAGTIMENSRTPLILWFQALFLHSQPRGISATRLSSIIGTTYKTAWLICHKIRHAMSFADSSELLSGVVRVNWSVYGHPYNPTVFRHPQEQPLLAGASIDEHNQITHLKIMQVPDHHLIHDRITPAASQSFITQYVDPSVTDITVITQKFSRNRHFPLIQMSIQASNWINFTFNGIGSKHLQSYLDQFCYGFNSANRNSSRFSSLLLHSGTTPALDYPTLIGRSNNSNLHKRSYFELLKNAG</sequence>
<evidence type="ECO:0000259" key="1">
    <source>
        <dbReference type="Pfam" id="PF12760"/>
    </source>
</evidence>
<dbReference type="InterPro" id="IPR024442">
    <property type="entry name" value="Transposase_Zn_ribbon"/>
</dbReference>
<name>A0A7Z2VIP1_9BACL</name>
<evidence type="ECO:0000313" key="2">
    <source>
        <dbReference type="EMBL" id="QJD83579.1"/>
    </source>
</evidence>
<dbReference type="Proteomes" id="UP000502248">
    <property type="component" value="Chromosome"/>
</dbReference>
<feature type="domain" description="Transposase zinc-ribbon" evidence="1">
    <location>
        <begin position="17"/>
        <end position="63"/>
    </location>
</feature>
<dbReference type="RefSeq" id="WP_169279869.1">
    <property type="nucleotide sequence ID" value="NZ_CP051680.1"/>
</dbReference>
<keyword evidence="3" id="KW-1185">Reference proteome</keyword>
<organism evidence="2 3">
    <name type="scientific">Cohnella herbarum</name>
    <dbReference type="NCBI Taxonomy" id="2728023"/>
    <lineage>
        <taxon>Bacteria</taxon>
        <taxon>Bacillati</taxon>
        <taxon>Bacillota</taxon>
        <taxon>Bacilli</taxon>
        <taxon>Bacillales</taxon>
        <taxon>Paenibacillaceae</taxon>
        <taxon>Cohnella</taxon>
    </lineage>
</organism>
<gene>
    <name evidence="2" type="ORF">HH215_10595</name>
</gene>
<protein>
    <submittedName>
        <fullName evidence="2">Transposase</fullName>
    </submittedName>
</protein>
<reference evidence="2 3" key="1">
    <citation type="submission" date="2020-04" db="EMBL/GenBank/DDBJ databases">
        <title>Genome sequencing of novel species.</title>
        <authorList>
            <person name="Heo J."/>
            <person name="Kim S.-J."/>
            <person name="Kim J.-S."/>
            <person name="Hong S.-B."/>
            <person name="Kwon S.-W."/>
        </authorList>
    </citation>
    <scope>NUCLEOTIDE SEQUENCE [LARGE SCALE GENOMIC DNA]</scope>
    <source>
        <strain evidence="2 3">MFER-1</strain>
    </source>
</reference>
<dbReference type="AlphaFoldDB" id="A0A7Z2VIP1"/>
<proteinExistence type="predicted"/>
<dbReference type="EMBL" id="CP051680">
    <property type="protein sequence ID" value="QJD83579.1"/>
    <property type="molecule type" value="Genomic_DNA"/>
</dbReference>
<accession>A0A7Z2VIP1</accession>